<evidence type="ECO:0000256" key="1">
    <source>
        <dbReference type="ARBA" id="ARBA00022617"/>
    </source>
</evidence>
<evidence type="ECO:0000313" key="5">
    <source>
        <dbReference type="EMBL" id="OIR02040.1"/>
    </source>
</evidence>
<gene>
    <name evidence="5" type="ORF">GALL_158980</name>
</gene>
<dbReference type="InterPro" id="IPR036909">
    <property type="entry name" value="Cyt_c-like_dom_sf"/>
</dbReference>
<dbReference type="Gene3D" id="1.10.760.10">
    <property type="entry name" value="Cytochrome c-like domain"/>
    <property type="match status" value="1"/>
</dbReference>
<protein>
    <recommendedName>
        <fullName evidence="4">Cytochrome c domain-containing protein</fullName>
    </recommendedName>
</protein>
<keyword evidence="3" id="KW-0408">Iron</keyword>
<dbReference type="GO" id="GO:0020037">
    <property type="term" value="F:heme binding"/>
    <property type="evidence" value="ECO:0007669"/>
    <property type="project" value="InterPro"/>
</dbReference>
<dbReference type="Pfam" id="PF13442">
    <property type="entry name" value="Cytochrome_CBB3"/>
    <property type="match status" value="1"/>
</dbReference>
<dbReference type="InterPro" id="IPR009056">
    <property type="entry name" value="Cyt_c-like_dom"/>
</dbReference>
<keyword evidence="1" id="KW-0349">Heme</keyword>
<reference evidence="5" key="1">
    <citation type="submission" date="2016-10" db="EMBL/GenBank/DDBJ databases">
        <title>Sequence of Gallionella enrichment culture.</title>
        <authorList>
            <person name="Poehlein A."/>
            <person name="Muehling M."/>
            <person name="Daniel R."/>
        </authorList>
    </citation>
    <scope>NUCLEOTIDE SEQUENCE</scope>
</reference>
<proteinExistence type="predicted"/>
<organism evidence="5">
    <name type="scientific">mine drainage metagenome</name>
    <dbReference type="NCBI Taxonomy" id="410659"/>
    <lineage>
        <taxon>unclassified sequences</taxon>
        <taxon>metagenomes</taxon>
        <taxon>ecological metagenomes</taxon>
    </lineage>
</organism>
<dbReference type="PROSITE" id="PS51007">
    <property type="entry name" value="CYTC"/>
    <property type="match status" value="1"/>
</dbReference>
<evidence type="ECO:0000256" key="3">
    <source>
        <dbReference type="ARBA" id="ARBA00023004"/>
    </source>
</evidence>
<dbReference type="AlphaFoldDB" id="A0A1J5SDA6"/>
<comment type="caution">
    <text evidence="5">The sequence shown here is derived from an EMBL/GenBank/DDBJ whole genome shotgun (WGS) entry which is preliminary data.</text>
</comment>
<evidence type="ECO:0000256" key="2">
    <source>
        <dbReference type="ARBA" id="ARBA00022723"/>
    </source>
</evidence>
<dbReference type="GO" id="GO:0046872">
    <property type="term" value="F:metal ion binding"/>
    <property type="evidence" value="ECO:0007669"/>
    <property type="project" value="UniProtKB-KW"/>
</dbReference>
<sequence>MRPPPLLALPLLAALAAPACAAPAASAPAAPPGPARQAELVHLLRQDCGACHGMRLKGGLGSSLLPADIAGLDDDTLVKTILDGRPGTPMPPWRPFLSEEEARWLVGYLRRGGKDE</sequence>
<accession>A0A1J5SDA6</accession>
<keyword evidence="2" id="KW-0479">Metal-binding</keyword>
<feature type="domain" description="Cytochrome c" evidence="4">
    <location>
        <begin position="28"/>
        <end position="113"/>
    </location>
</feature>
<evidence type="ECO:0000259" key="4">
    <source>
        <dbReference type="PROSITE" id="PS51007"/>
    </source>
</evidence>
<dbReference type="GO" id="GO:0009055">
    <property type="term" value="F:electron transfer activity"/>
    <property type="evidence" value="ECO:0007669"/>
    <property type="project" value="InterPro"/>
</dbReference>
<dbReference type="EMBL" id="MLJW01000078">
    <property type="protein sequence ID" value="OIR02040.1"/>
    <property type="molecule type" value="Genomic_DNA"/>
</dbReference>
<name>A0A1J5SDA6_9ZZZZ</name>
<dbReference type="SUPFAM" id="SSF46626">
    <property type="entry name" value="Cytochrome c"/>
    <property type="match status" value="1"/>
</dbReference>